<keyword evidence="2" id="KW-1133">Transmembrane helix</keyword>
<proteinExistence type="predicted"/>
<keyword evidence="4" id="KW-1185">Reference proteome</keyword>
<dbReference type="Proteomes" id="UP001501638">
    <property type="component" value="Unassembled WGS sequence"/>
</dbReference>
<reference evidence="4" key="1">
    <citation type="journal article" date="2019" name="Int. J. Syst. Evol. Microbiol.">
        <title>The Global Catalogue of Microorganisms (GCM) 10K type strain sequencing project: providing services to taxonomists for standard genome sequencing and annotation.</title>
        <authorList>
            <consortium name="The Broad Institute Genomics Platform"/>
            <consortium name="The Broad Institute Genome Sequencing Center for Infectious Disease"/>
            <person name="Wu L."/>
            <person name="Ma J."/>
        </authorList>
    </citation>
    <scope>NUCLEOTIDE SEQUENCE [LARGE SCALE GENOMIC DNA]</scope>
    <source>
        <strain evidence="4">JCM 6305</strain>
    </source>
</reference>
<name>A0ABP5WKA6_9ACTN</name>
<gene>
    <name evidence="3" type="ORF">GCM10010405_10100</name>
</gene>
<evidence type="ECO:0008006" key="5">
    <source>
        <dbReference type="Google" id="ProtNLM"/>
    </source>
</evidence>
<accession>A0ABP5WKA6</accession>
<dbReference type="EMBL" id="BAAASZ010000007">
    <property type="protein sequence ID" value="GAA2429285.1"/>
    <property type="molecule type" value="Genomic_DNA"/>
</dbReference>
<feature type="region of interest" description="Disordered" evidence="1">
    <location>
        <begin position="1"/>
        <end position="32"/>
    </location>
</feature>
<sequence length="204" mass="21751">MRRRSDDAVLASVGGGTRAAAHGRSEKATGPVPDDLFRALRARPKDAHTTQEIMVKILARSRRALGAVAVSSCAAMAMATPAWASSEDVSAMANRGDVCFTGVCGSATFSFQRSDHVGDISMSVADTRCDGNDVYIRFVVYSTATWETTKRYDSNGCNNGYKQWHGLSIDAGSGVIHGVRVKACVDDAGTDTCQTSGYFDNPRL</sequence>
<evidence type="ECO:0000313" key="3">
    <source>
        <dbReference type="EMBL" id="GAA2429285.1"/>
    </source>
</evidence>
<comment type="caution">
    <text evidence="3">The sequence shown here is derived from an EMBL/GenBank/DDBJ whole genome shotgun (WGS) entry which is preliminary data.</text>
</comment>
<feature type="transmembrane region" description="Helical" evidence="2">
    <location>
        <begin position="64"/>
        <end position="84"/>
    </location>
</feature>
<keyword evidence="2" id="KW-0812">Transmembrane</keyword>
<evidence type="ECO:0000256" key="1">
    <source>
        <dbReference type="SAM" id="MobiDB-lite"/>
    </source>
</evidence>
<evidence type="ECO:0000256" key="2">
    <source>
        <dbReference type="SAM" id="Phobius"/>
    </source>
</evidence>
<organism evidence="3 4">
    <name type="scientific">Streptomyces macrosporus</name>
    <dbReference type="NCBI Taxonomy" id="44032"/>
    <lineage>
        <taxon>Bacteria</taxon>
        <taxon>Bacillati</taxon>
        <taxon>Actinomycetota</taxon>
        <taxon>Actinomycetes</taxon>
        <taxon>Kitasatosporales</taxon>
        <taxon>Streptomycetaceae</taxon>
        <taxon>Streptomyces</taxon>
    </lineage>
</organism>
<protein>
    <recommendedName>
        <fullName evidence="5">Secreted protein</fullName>
    </recommendedName>
</protein>
<evidence type="ECO:0000313" key="4">
    <source>
        <dbReference type="Proteomes" id="UP001501638"/>
    </source>
</evidence>
<keyword evidence="2" id="KW-0472">Membrane</keyword>